<evidence type="ECO:0000256" key="2">
    <source>
        <dbReference type="ARBA" id="ARBA00022692"/>
    </source>
</evidence>
<evidence type="ECO:0000256" key="6">
    <source>
        <dbReference type="ARBA" id="ARBA00023004"/>
    </source>
</evidence>
<dbReference type="PANTHER" id="PTHR24286:SF209">
    <property type="entry name" value="BETA-AMYRIN 28-OXIDASE-LIKE"/>
    <property type="match status" value="1"/>
</dbReference>
<dbReference type="GO" id="GO:0020037">
    <property type="term" value="F:heme binding"/>
    <property type="evidence" value="ECO:0007669"/>
    <property type="project" value="InterPro"/>
</dbReference>
<comment type="cofactor">
    <cofactor evidence="7">
        <name>heme</name>
        <dbReference type="ChEBI" id="CHEBI:30413"/>
    </cofactor>
</comment>
<feature type="transmembrane region" description="Helical" evidence="8">
    <location>
        <begin position="6"/>
        <end position="21"/>
    </location>
</feature>
<keyword evidence="8" id="KW-0472">Membrane</keyword>
<evidence type="ECO:0008006" key="11">
    <source>
        <dbReference type="Google" id="ProtNLM"/>
    </source>
</evidence>
<dbReference type="Gene3D" id="1.10.630.10">
    <property type="entry name" value="Cytochrome P450"/>
    <property type="match status" value="2"/>
</dbReference>
<dbReference type="PRINTS" id="PR00385">
    <property type="entry name" value="P450"/>
</dbReference>
<keyword evidence="7" id="KW-0349">Heme</keyword>
<dbReference type="InterPro" id="IPR036396">
    <property type="entry name" value="Cyt_P450_sf"/>
</dbReference>
<organism evidence="9 10">
    <name type="scientific">Solanum commersonii</name>
    <name type="common">Commerson's wild potato</name>
    <name type="synonym">Commerson's nightshade</name>
    <dbReference type="NCBI Taxonomy" id="4109"/>
    <lineage>
        <taxon>Eukaryota</taxon>
        <taxon>Viridiplantae</taxon>
        <taxon>Streptophyta</taxon>
        <taxon>Embryophyta</taxon>
        <taxon>Tracheophyta</taxon>
        <taxon>Spermatophyta</taxon>
        <taxon>Magnoliopsida</taxon>
        <taxon>eudicotyledons</taxon>
        <taxon>Gunneridae</taxon>
        <taxon>Pentapetalae</taxon>
        <taxon>asterids</taxon>
        <taxon>lamiids</taxon>
        <taxon>Solanales</taxon>
        <taxon>Solanaceae</taxon>
        <taxon>Solanoideae</taxon>
        <taxon>Solaneae</taxon>
        <taxon>Solanum</taxon>
    </lineage>
</organism>
<dbReference type="AlphaFoldDB" id="A0A9J6B3M9"/>
<gene>
    <name evidence="9" type="ORF">H5410_002949</name>
</gene>
<dbReference type="GO" id="GO:0016020">
    <property type="term" value="C:membrane"/>
    <property type="evidence" value="ECO:0007669"/>
    <property type="project" value="UniProtKB-SubCell"/>
</dbReference>
<dbReference type="InterPro" id="IPR017972">
    <property type="entry name" value="Cyt_P450_CS"/>
</dbReference>
<dbReference type="Pfam" id="PF00067">
    <property type="entry name" value="p450"/>
    <property type="match status" value="3"/>
</dbReference>
<proteinExistence type="predicted"/>
<sequence length="747" mass="85908">MTLTVYLILFVSFVFFFNHLLKKRRKLSSNLPPGRYGWPLIGETLEFLRLNREGKSEKFVQDRMDKYESEVFKTSIMGAKMVVLCGPAANNHGDEAKHLRKMLYYFVSPDAFSKLYIKTMELTTHHHLKNYWQGILKSNFKALQSIQHFLEDSNRISKLFNLFNIFLKGVISIALNIPGTKFYYAKRATKTIREELVLIVKERRVAIEQKLSDSPPQDLLSHLLLFPDENGKFMSELEVADNILMMIFAGHDTTTVTITLVMKYLAELPHVYENVLQEQKEVALSKGGRECLNWDDIQKMTYTWDVVSEVLRLTSPIIGSWKEVLEDFNYQGYSIPKGWKIYWNVPATHMDSKVFPNAKNFDTSRFEGAGPTPFSYIPFGGGPRMCLGKEFARLEILVFIHNVVKDFRWNLSTFKKSFTSADNDALRNTSTPHNQSASHVMENQRYSLSSTMVMQVMVIETSTIEKQLTNLTKAVEGLSKCIKGQDVQIAKLTNMMENMEERGSTQLCRAAKTIREELVLIVKERREAIEQKLSDSPPQDLLSHLLLFPDENGKFMSELEVADNILMMIFVGHDTTTVTITLVMKYLAELPHVYENVLQEQKKIALSKEGRVYLNWDDILKMKYTWDVVSEVLRLTSPIIGSWKEIYWNVPATHMDSKVFPDAKNFRTARFEGAGPTPFSYIPFGGGPRMCLGKEFARLEILVFIHNVVKDFKWKLLIPNEKIEYDPMPTPIEGLPILLQPSEDIIA</sequence>
<keyword evidence="10" id="KW-1185">Reference proteome</keyword>
<protein>
    <recommendedName>
        <fullName evidence="11">Cytochrome P450</fullName>
    </recommendedName>
</protein>
<dbReference type="InterPro" id="IPR002401">
    <property type="entry name" value="Cyt_P450_E_grp-I"/>
</dbReference>
<keyword evidence="5" id="KW-0560">Oxidoreductase</keyword>
<evidence type="ECO:0000313" key="10">
    <source>
        <dbReference type="Proteomes" id="UP000824120"/>
    </source>
</evidence>
<dbReference type="OrthoDB" id="1372046at2759"/>
<evidence type="ECO:0000256" key="3">
    <source>
        <dbReference type="ARBA" id="ARBA00022723"/>
    </source>
</evidence>
<reference evidence="9 10" key="1">
    <citation type="submission" date="2020-09" db="EMBL/GenBank/DDBJ databases">
        <title>De no assembly of potato wild relative species, Solanum commersonii.</title>
        <authorList>
            <person name="Cho K."/>
        </authorList>
    </citation>
    <scope>NUCLEOTIDE SEQUENCE [LARGE SCALE GENOMIC DNA]</scope>
    <source>
        <strain evidence="9">LZ3.2</strain>
        <tissue evidence="9">Leaf</tissue>
    </source>
</reference>
<dbReference type="InterPro" id="IPR001128">
    <property type="entry name" value="Cyt_P450"/>
</dbReference>
<keyword evidence="6 7" id="KW-0408">Iron</keyword>
<keyword evidence="2 8" id="KW-0812">Transmembrane</keyword>
<feature type="transmembrane region" description="Helical" evidence="8">
    <location>
        <begin position="159"/>
        <end position="177"/>
    </location>
</feature>
<keyword evidence="4 8" id="KW-1133">Transmembrane helix</keyword>
<dbReference type="GO" id="GO:0016125">
    <property type="term" value="P:sterol metabolic process"/>
    <property type="evidence" value="ECO:0007669"/>
    <property type="project" value="TreeGrafter"/>
</dbReference>
<dbReference type="SUPFAM" id="SSF48264">
    <property type="entry name" value="Cytochrome P450"/>
    <property type="match status" value="2"/>
</dbReference>
<dbReference type="GO" id="GO:0004497">
    <property type="term" value="F:monooxygenase activity"/>
    <property type="evidence" value="ECO:0007669"/>
    <property type="project" value="InterPro"/>
</dbReference>
<dbReference type="EMBL" id="JACXVP010000001">
    <property type="protein sequence ID" value="KAG5631232.1"/>
    <property type="molecule type" value="Genomic_DNA"/>
</dbReference>
<evidence type="ECO:0000256" key="8">
    <source>
        <dbReference type="SAM" id="Phobius"/>
    </source>
</evidence>
<dbReference type="PRINTS" id="PR00463">
    <property type="entry name" value="EP450I"/>
</dbReference>
<evidence type="ECO:0000256" key="4">
    <source>
        <dbReference type="ARBA" id="ARBA00022989"/>
    </source>
</evidence>
<feature type="binding site" description="axial binding residue" evidence="7">
    <location>
        <position position="386"/>
    </location>
    <ligand>
        <name>heme</name>
        <dbReference type="ChEBI" id="CHEBI:30413"/>
    </ligand>
    <ligandPart>
        <name>Fe</name>
        <dbReference type="ChEBI" id="CHEBI:18248"/>
    </ligandPart>
</feature>
<dbReference type="PROSITE" id="PS00086">
    <property type="entry name" value="CYTOCHROME_P450"/>
    <property type="match status" value="2"/>
</dbReference>
<comment type="caution">
    <text evidence="9">The sequence shown here is derived from an EMBL/GenBank/DDBJ whole genome shotgun (WGS) entry which is preliminary data.</text>
</comment>
<name>A0A9J6B3M9_SOLCO</name>
<accession>A0A9J6B3M9</accession>
<keyword evidence="3 7" id="KW-0479">Metal-binding</keyword>
<dbReference type="GO" id="GO:0005506">
    <property type="term" value="F:iron ion binding"/>
    <property type="evidence" value="ECO:0007669"/>
    <property type="project" value="InterPro"/>
</dbReference>
<dbReference type="PANTHER" id="PTHR24286">
    <property type="entry name" value="CYTOCHROME P450 26"/>
    <property type="match status" value="1"/>
</dbReference>
<comment type="subcellular location">
    <subcellularLocation>
        <location evidence="1">Membrane</location>
        <topology evidence="1">Single-pass membrane protein</topology>
    </subcellularLocation>
</comment>
<evidence type="ECO:0000256" key="5">
    <source>
        <dbReference type="ARBA" id="ARBA00023002"/>
    </source>
</evidence>
<evidence type="ECO:0000256" key="1">
    <source>
        <dbReference type="ARBA" id="ARBA00004167"/>
    </source>
</evidence>
<evidence type="ECO:0000256" key="7">
    <source>
        <dbReference type="PIRSR" id="PIRSR602401-1"/>
    </source>
</evidence>
<dbReference type="GO" id="GO:0016705">
    <property type="term" value="F:oxidoreductase activity, acting on paired donors, with incorporation or reduction of molecular oxygen"/>
    <property type="evidence" value="ECO:0007669"/>
    <property type="project" value="InterPro"/>
</dbReference>
<dbReference type="Proteomes" id="UP000824120">
    <property type="component" value="Chromosome 1"/>
</dbReference>
<evidence type="ECO:0000313" key="9">
    <source>
        <dbReference type="EMBL" id="KAG5631232.1"/>
    </source>
</evidence>